<dbReference type="NCBIfam" id="TIGR03696">
    <property type="entry name" value="Rhs_assc_core"/>
    <property type="match status" value="1"/>
</dbReference>
<dbReference type="PANTHER" id="PTHR32305:SF15">
    <property type="entry name" value="PROTEIN RHSA-RELATED"/>
    <property type="match status" value="1"/>
</dbReference>
<proteinExistence type="predicted"/>
<evidence type="ECO:0000313" key="2">
    <source>
        <dbReference type="EMBL" id="TGN21627.1"/>
    </source>
</evidence>
<dbReference type="Gene3D" id="2.180.10.10">
    <property type="entry name" value="RHS repeat-associated core"/>
    <property type="match status" value="1"/>
</dbReference>
<gene>
    <name evidence="2" type="ORF">E4J94_17240</name>
</gene>
<reference evidence="2 3" key="1">
    <citation type="submission" date="2019-03" db="EMBL/GenBank/DDBJ databases">
        <title>Empedobacter tilapiae sp. nov., isolated from an intestine of Nile tilapia Oreochromis niloticus.</title>
        <authorList>
            <person name="Kim Y.-O."/>
            <person name="Yoon J.-H."/>
        </authorList>
    </citation>
    <scope>NUCLEOTIDE SEQUENCE [LARGE SCALE GENOMIC DNA]</scope>
    <source>
        <strain evidence="2 3">MRS2</strain>
    </source>
</reference>
<accession>A0A4Z1B3J9</accession>
<evidence type="ECO:0000256" key="1">
    <source>
        <dbReference type="SAM" id="MobiDB-lite"/>
    </source>
</evidence>
<evidence type="ECO:0008006" key="4">
    <source>
        <dbReference type="Google" id="ProtNLM"/>
    </source>
</evidence>
<sequence>MSYQKESNGALKVLEENNYYPFGLKHKGYNNTNLANTNYKYKYQGQELQDELGLGWYSFKYRNYDPAIGRFFNVDPLSEKYAYQSHYNFAENKLGSGRELEGLELGPMLGIFYSEATLTLGTAQTGYYASAGSSFSTTMTATSAGLTSASGTVGASISTTGIPLDQTIQLQEATISSSSKGNLWDRIVDGVTSIGKSIGRIFNNDSNTASETINTESSKTNTGRGSNNRTASDEAEGDHSVINERGNTTYRVNQNNPNKNSKGKGFETEKRVDYQGNSHKNKNGESIPTPHVQEKGNVRPAIPGEDMPKNLN</sequence>
<feature type="compositionally biased region" description="Polar residues" evidence="1">
    <location>
        <begin position="245"/>
        <end position="260"/>
    </location>
</feature>
<dbReference type="PANTHER" id="PTHR32305">
    <property type="match status" value="1"/>
</dbReference>
<name>A0A4Z1B3J9_9FLAO</name>
<dbReference type="OrthoDB" id="2972467at2"/>
<feature type="compositionally biased region" description="Polar residues" evidence="1">
    <location>
        <begin position="203"/>
        <end position="230"/>
    </location>
</feature>
<evidence type="ECO:0000313" key="3">
    <source>
        <dbReference type="Proteomes" id="UP000297998"/>
    </source>
</evidence>
<keyword evidence="3" id="KW-1185">Reference proteome</keyword>
<dbReference type="InterPro" id="IPR022385">
    <property type="entry name" value="Rhs_assc_core"/>
</dbReference>
<feature type="compositionally biased region" description="Basic and acidic residues" evidence="1">
    <location>
        <begin position="264"/>
        <end position="273"/>
    </location>
</feature>
<dbReference type="RefSeq" id="WP_135837022.1">
    <property type="nucleotide sequence ID" value="NZ_SRPE01000019.1"/>
</dbReference>
<comment type="caution">
    <text evidence="2">The sequence shown here is derived from an EMBL/GenBank/DDBJ whole genome shotgun (WGS) entry which is preliminary data.</text>
</comment>
<dbReference type="AlphaFoldDB" id="A0A4Z1B3J9"/>
<dbReference type="Proteomes" id="UP000297998">
    <property type="component" value="Unassembled WGS sequence"/>
</dbReference>
<organism evidence="2 3">
    <name type="scientific">Empedobacter tilapiae</name>
    <dbReference type="NCBI Taxonomy" id="2491114"/>
    <lineage>
        <taxon>Bacteria</taxon>
        <taxon>Pseudomonadati</taxon>
        <taxon>Bacteroidota</taxon>
        <taxon>Flavobacteriia</taxon>
        <taxon>Flavobacteriales</taxon>
        <taxon>Weeksellaceae</taxon>
        <taxon>Empedobacter</taxon>
    </lineage>
</organism>
<feature type="region of interest" description="Disordered" evidence="1">
    <location>
        <begin position="198"/>
        <end position="312"/>
    </location>
</feature>
<protein>
    <recommendedName>
        <fullName evidence="4">RHS repeat-associated core domain-containing protein</fullName>
    </recommendedName>
</protein>
<dbReference type="EMBL" id="SRPE01000019">
    <property type="protein sequence ID" value="TGN21627.1"/>
    <property type="molecule type" value="Genomic_DNA"/>
</dbReference>
<dbReference type="InterPro" id="IPR050708">
    <property type="entry name" value="T6SS_VgrG/RHS"/>
</dbReference>